<dbReference type="Gene3D" id="1.10.260.40">
    <property type="entry name" value="lambda repressor-like DNA-binding domains"/>
    <property type="match status" value="1"/>
</dbReference>
<reference evidence="6" key="2">
    <citation type="submission" date="2018-10" db="EMBL/GenBank/DDBJ databases">
        <authorList>
            <person name="Wang Y."/>
            <person name="Wang J."/>
            <person name="Yang X."/>
            <person name="Wang Z."/>
            <person name="Huang Y."/>
        </authorList>
    </citation>
    <scope>NUCLEOTIDE SEQUENCE [LARGE SCALE GENOMIC DNA]</scope>
    <source>
        <strain evidence="6">J015</strain>
    </source>
</reference>
<keyword evidence="3" id="KW-0804">Transcription</keyword>
<dbReference type="Proteomes" id="UP000273159">
    <property type="component" value="Unassembled WGS sequence"/>
</dbReference>
<feature type="domain" description="HTH lacI-type" evidence="4">
    <location>
        <begin position="1"/>
        <end position="53"/>
    </location>
</feature>
<dbReference type="GO" id="GO:0000976">
    <property type="term" value="F:transcription cis-regulatory region binding"/>
    <property type="evidence" value="ECO:0007669"/>
    <property type="project" value="TreeGrafter"/>
</dbReference>
<dbReference type="SUPFAM" id="SSF53822">
    <property type="entry name" value="Periplasmic binding protein-like I"/>
    <property type="match status" value="1"/>
</dbReference>
<evidence type="ECO:0000256" key="2">
    <source>
        <dbReference type="ARBA" id="ARBA00023125"/>
    </source>
</evidence>
<evidence type="ECO:0000259" key="4">
    <source>
        <dbReference type="PROSITE" id="PS50932"/>
    </source>
</evidence>
<dbReference type="CDD" id="cd01574">
    <property type="entry name" value="PBP1_LacI"/>
    <property type="match status" value="1"/>
</dbReference>
<dbReference type="PROSITE" id="PS00356">
    <property type="entry name" value="HTH_LACI_1"/>
    <property type="match status" value="1"/>
</dbReference>
<accession>A0A3B0FFS8</accession>
<dbReference type="InterPro" id="IPR028082">
    <property type="entry name" value="Peripla_BP_I"/>
</dbReference>
<dbReference type="CDD" id="cd01392">
    <property type="entry name" value="HTH_LacI"/>
    <property type="match status" value="1"/>
</dbReference>
<dbReference type="InterPro" id="IPR000843">
    <property type="entry name" value="HTH_LacI"/>
</dbReference>
<proteinExistence type="predicted"/>
<dbReference type="PANTHER" id="PTHR30146:SF109">
    <property type="entry name" value="HTH-TYPE TRANSCRIPTIONAL REGULATOR GALS"/>
    <property type="match status" value="1"/>
</dbReference>
<protein>
    <submittedName>
        <fullName evidence="5">LacI family DNA-binding transcriptional regulator</fullName>
    </submittedName>
</protein>
<dbReference type="AlphaFoldDB" id="A0A3B0FFS8"/>
<comment type="caution">
    <text evidence="5">The sequence shown here is derived from an EMBL/GenBank/DDBJ whole genome shotgun (WGS) entry which is preliminary data.</text>
</comment>
<dbReference type="Pfam" id="PF00356">
    <property type="entry name" value="LacI"/>
    <property type="match status" value="1"/>
</dbReference>
<dbReference type="RefSeq" id="WP_120692514.1">
    <property type="nucleotide sequence ID" value="NZ_RBNH01000008.1"/>
</dbReference>
<evidence type="ECO:0000256" key="1">
    <source>
        <dbReference type="ARBA" id="ARBA00023015"/>
    </source>
</evidence>
<dbReference type="PROSITE" id="PS50932">
    <property type="entry name" value="HTH_LACI_2"/>
    <property type="match status" value="1"/>
</dbReference>
<evidence type="ECO:0000313" key="6">
    <source>
        <dbReference type="Proteomes" id="UP000273159"/>
    </source>
</evidence>
<dbReference type="GO" id="GO:0003700">
    <property type="term" value="F:DNA-binding transcription factor activity"/>
    <property type="evidence" value="ECO:0007669"/>
    <property type="project" value="TreeGrafter"/>
</dbReference>
<gene>
    <name evidence="5" type="ORF">D7Z96_10830</name>
</gene>
<keyword evidence="1" id="KW-0805">Transcription regulation</keyword>
<evidence type="ECO:0000256" key="3">
    <source>
        <dbReference type="ARBA" id="ARBA00023163"/>
    </source>
</evidence>
<keyword evidence="2 5" id="KW-0238">DNA-binding</keyword>
<dbReference type="SUPFAM" id="SSF47413">
    <property type="entry name" value="lambda repressor-like DNA-binding domains"/>
    <property type="match status" value="1"/>
</dbReference>
<evidence type="ECO:0000313" key="5">
    <source>
        <dbReference type="EMBL" id="RKO23774.1"/>
    </source>
</evidence>
<dbReference type="EMBL" id="RBNH01000008">
    <property type="protein sequence ID" value="RKO23774.1"/>
    <property type="molecule type" value="Genomic_DNA"/>
</dbReference>
<name>A0A3B0FFS8_PSEPS</name>
<dbReference type="Pfam" id="PF13377">
    <property type="entry name" value="Peripla_BP_3"/>
    <property type="match status" value="1"/>
</dbReference>
<sequence>MSDVARLAGVSQQTVSRVVRGATNVDPDIRQRVEHAIAQLRYRRNPAAAALASNRTMTIGVVSFELSVLGPTVALYGISEEARQHGYATRLVTLASLERRDIRAAFESINSDTVDGVIVLAPLLDAITVLEDLDIGVPVVTFQQGSHPSPTSVSVDEVRGARMVVRHLLDLGHETVWHVQGPPGWMATSARVQGWAEELGAAGRIVPTPLATVDWSAAEGYRVGRELAGRKDVTAVFAANDPFALGVIKAMDDAGRNVPGDVSVVGFDDVKEAPFFRPALTTVKLDFEAIGHIAVSRILAMIKEEAEGDIPLLEPRLILRDTTAAPHSQS</sequence>
<dbReference type="InterPro" id="IPR046335">
    <property type="entry name" value="LacI/GalR-like_sensor"/>
</dbReference>
<dbReference type="Gene3D" id="3.40.50.2300">
    <property type="match status" value="2"/>
</dbReference>
<reference evidence="5 6" key="1">
    <citation type="submission" date="2018-10" db="EMBL/GenBank/DDBJ databases">
        <title>Genome-guide identification and characterization of bacteria that degrade polycyclic aromatic hydrocarbons and resist hexavalent chromium simultaneously.</title>
        <authorList>
            <person name="Feng H."/>
        </authorList>
    </citation>
    <scope>NUCLEOTIDE SEQUENCE [LARGE SCALE GENOMIC DNA]</scope>
    <source>
        <strain evidence="5 6">J015</strain>
    </source>
</reference>
<dbReference type="PANTHER" id="PTHR30146">
    <property type="entry name" value="LACI-RELATED TRANSCRIPTIONAL REPRESSOR"/>
    <property type="match status" value="1"/>
</dbReference>
<organism evidence="5 6">
    <name type="scientific">Pseudarthrobacter phenanthrenivorans</name>
    <name type="common">Arthrobacter phenanthrenivorans</name>
    <dbReference type="NCBI Taxonomy" id="361575"/>
    <lineage>
        <taxon>Bacteria</taxon>
        <taxon>Bacillati</taxon>
        <taxon>Actinomycetota</taxon>
        <taxon>Actinomycetes</taxon>
        <taxon>Micrococcales</taxon>
        <taxon>Micrococcaceae</taxon>
        <taxon>Pseudarthrobacter</taxon>
    </lineage>
</organism>
<dbReference type="SMART" id="SM00354">
    <property type="entry name" value="HTH_LACI"/>
    <property type="match status" value="1"/>
</dbReference>
<dbReference type="InterPro" id="IPR010982">
    <property type="entry name" value="Lambda_DNA-bd_dom_sf"/>
</dbReference>